<dbReference type="SUPFAM" id="SSF48726">
    <property type="entry name" value="Immunoglobulin"/>
    <property type="match status" value="1"/>
</dbReference>
<proteinExistence type="predicted"/>
<evidence type="ECO:0000313" key="2">
    <source>
        <dbReference type="EMBL" id="KAK7796207.1"/>
    </source>
</evidence>
<keyword evidence="3" id="KW-1185">Reference proteome</keyword>
<protein>
    <recommendedName>
        <fullName evidence="1">Immunoglobulin V-set domain-containing protein</fullName>
    </recommendedName>
</protein>
<name>A0AAW0H163_MYOGA</name>
<dbReference type="AlphaFoldDB" id="A0AAW0H163"/>
<dbReference type="PANTHER" id="PTHR23267">
    <property type="entry name" value="IMMUNOGLOBULIN LIGHT CHAIN"/>
    <property type="match status" value="1"/>
</dbReference>
<gene>
    <name evidence="2" type="ORF">U0070_025375</name>
</gene>
<dbReference type="EMBL" id="JBBHLL010001340">
    <property type="protein sequence ID" value="KAK7796207.1"/>
    <property type="molecule type" value="Genomic_DNA"/>
</dbReference>
<dbReference type="InterPro" id="IPR013106">
    <property type="entry name" value="Ig_V-set"/>
</dbReference>
<dbReference type="Gene3D" id="2.60.40.10">
    <property type="entry name" value="Immunoglobulins"/>
    <property type="match status" value="1"/>
</dbReference>
<feature type="domain" description="Immunoglobulin V-set" evidence="1">
    <location>
        <begin position="15"/>
        <end position="66"/>
    </location>
</feature>
<evidence type="ECO:0000313" key="3">
    <source>
        <dbReference type="Proteomes" id="UP001488838"/>
    </source>
</evidence>
<dbReference type="PROSITE" id="PS51257">
    <property type="entry name" value="PROKAR_LIPOPROTEIN"/>
    <property type="match status" value="1"/>
</dbReference>
<dbReference type="InterPro" id="IPR036179">
    <property type="entry name" value="Ig-like_dom_sf"/>
</dbReference>
<dbReference type="Proteomes" id="UP001488838">
    <property type="component" value="Unassembled WGS sequence"/>
</dbReference>
<dbReference type="InterPro" id="IPR013783">
    <property type="entry name" value="Ig-like_fold"/>
</dbReference>
<organism evidence="2 3">
    <name type="scientific">Myodes glareolus</name>
    <name type="common">Bank vole</name>
    <name type="synonym">Clethrionomys glareolus</name>
    <dbReference type="NCBI Taxonomy" id="447135"/>
    <lineage>
        <taxon>Eukaryota</taxon>
        <taxon>Metazoa</taxon>
        <taxon>Chordata</taxon>
        <taxon>Craniata</taxon>
        <taxon>Vertebrata</taxon>
        <taxon>Euteleostomi</taxon>
        <taxon>Mammalia</taxon>
        <taxon>Eutheria</taxon>
        <taxon>Euarchontoglires</taxon>
        <taxon>Glires</taxon>
        <taxon>Rodentia</taxon>
        <taxon>Myomorpha</taxon>
        <taxon>Muroidea</taxon>
        <taxon>Cricetidae</taxon>
        <taxon>Arvicolinae</taxon>
        <taxon>Myodes</taxon>
    </lineage>
</organism>
<dbReference type="Pfam" id="PF07686">
    <property type="entry name" value="V-set"/>
    <property type="match status" value="1"/>
</dbReference>
<evidence type="ECO:0000259" key="1">
    <source>
        <dbReference type="Pfam" id="PF07686"/>
    </source>
</evidence>
<comment type="caution">
    <text evidence="2">The sequence shown here is derived from an EMBL/GenBank/DDBJ whole genome shotgun (WGS) entry which is preliminary data.</text>
</comment>
<reference evidence="2 3" key="1">
    <citation type="journal article" date="2023" name="bioRxiv">
        <title>Conserved and derived expression patterns and positive selection on dental genes reveal complex evolutionary context of ever-growing rodent molars.</title>
        <authorList>
            <person name="Calamari Z.T."/>
            <person name="Song A."/>
            <person name="Cohen E."/>
            <person name="Akter M."/>
            <person name="Roy R.D."/>
            <person name="Hallikas O."/>
            <person name="Christensen M.M."/>
            <person name="Li P."/>
            <person name="Marangoni P."/>
            <person name="Jernvall J."/>
            <person name="Klein O.D."/>
        </authorList>
    </citation>
    <scope>NUCLEOTIDE SEQUENCE [LARGE SCALE GENOMIC DNA]</scope>
    <source>
        <strain evidence="2">V071</strain>
    </source>
</reference>
<dbReference type="InterPro" id="IPR050150">
    <property type="entry name" value="IgV_Light_Chain"/>
</dbReference>
<feature type="non-terminal residue" evidence="2">
    <location>
        <position position="67"/>
    </location>
</feature>
<accession>A0AAW0H163</accession>
<sequence>MCHNSRTYGDVVMTQTPLSFSVTIGQSASISCRSSQSLLHSDGNTYLEWYLQRPGRSPQRLIYLVSN</sequence>